<dbReference type="InterPro" id="IPR043519">
    <property type="entry name" value="NT_sf"/>
</dbReference>
<gene>
    <name evidence="1" type="ORF">UR63_C0035G0008</name>
</gene>
<dbReference type="Proteomes" id="UP000034127">
    <property type="component" value="Unassembled WGS sequence"/>
</dbReference>
<proteinExistence type="predicted"/>
<accession>A0A0G0BRL4</accession>
<sequence length="207" mass="24434">MFYQQFLTDKSFTILSSLKKQFKFTLIGGWAVYFYTNSLKSKDIDMIVDFSQLEKFKNEFTIEKNERLKKYQIKIEEIDIDIYLPFYSDLGLPVEKIVKKTTSVNGFTLLEKEVLLLTKLKAYQDRGASVKGQKDLIDVISLVLLEDFDFKCLSRLIEKYKLKKYLDVLEKLILETKEVPELNLNQHAFAKKKKKLLEQVRSFQVTR</sequence>
<evidence type="ECO:0000313" key="2">
    <source>
        <dbReference type="Proteomes" id="UP000034127"/>
    </source>
</evidence>
<comment type="caution">
    <text evidence="1">The sequence shown here is derived from an EMBL/GenBank/DDBJ whole genome shotgun (WGS) entry which is preliminary data.</text>
</comment>
<evidence type="ECO:0000313" key="1">
    <source>
        <dbReference type="EMBL" id="KKP66281.1"/>
    </source>
</evidence>
<dbReference type="AlphaFoldDB" id="A0A0G0BRL4"/>
<dbReference type="EMBL" id="LBPX01000035">
    <property type="protein sequence ID" value="KKP66281.1"/>
    <property type="molecule type" value="Genomic_DNA"/>
</dbReference>
<organism evidence="1 2">
    <name type="scientific">Candidatus Roizmanbacteria bacterium GW2011_GWC2_35_12</name>
    <dbReference type="NCBI Taxonomy" id="1618485"/>
    <lineage>
        <taxon>Bacteria</taxon>
        <taxon>Candidatus Roizmaniibacteriota</taxon>
    </lineage>
</organism>
<dbReference type="SUPFAM" id="SSF81301">
    <property type="entry name" value="Nucleotidyltransferase"/>
    <property type="match status" value="1"/>
</dbReference>
<protein>
    <submittedName>
        <fullName evidence="1">Uncharacterized protein</fullName>
    </submittedName>
</protein>
<name>A0A0G0BRL4_9BACT</name>
<reference evidence="1 2" key="1">
    <citation type="journal article" date="2015" name="Nature">
        <title>rRNA introns, odd ribosomes, and small enigmatic genomes across a large radiation of phyla.</title>
        <authorList>
            <person name="Brown C.T."/>
            <person name="Hug L.A."/>
            <person name="Thomas B.C."/>
            <person name="Sharon I."/>
            <person name="Castelle C.J."/>
            <person name="Singh A."/>
            <person name="Wilkins M.J."/>
            <person name="Williams K.H."/>
            <person name="Banfield J.F."/>
        </authorList>
    </citation>
    <scope>NUCLEOTIDE SEQUENCE [LARGE SCALE GENOMIC DNA]</scope>
</reference>